<feature type="region of interest" description="Disordered" evidence="1">
    <location>
        <begin position="410"/>
        <end position="429"/>
    </location>
</feature>
<feature type="region of interest" description="Disordered" evidence="1">
    <location>
        <begin position="708"/>
        <end position="820"/>
    </location>
</feature>
<dbReference type="Pfam" id="PF14111">
    <property type="entry name" value="DUF4283"/>
    <property type="match status" value="1"/>
</dbReference>
<name>A0ABQ5H579_9ASTR</name>
<reference evidence="3" key="2">
    <citation type="submission" date="2022-01" db="EMBL/GenBank/DDBJ databases">
        <authorList>
            <person name="Yamashiro T."/>
            <person name="Shiraishi A."/>
            <person name="Satake H."/>
            <person name="Nakayama K."/>
        </authorList>
    </citation>
    <scope>NUCLEOTIDE SEQUENCE</scope>
</reference>
<dbReference type="PANTHER" id="PTHR31286:SF99">
    <property type="entry name" value="DUF4283 DOMAIN-CONTAINING PROTEIN"/>
    <property type="match status" value="1"/>
</dbReference>
<reference evidence="3" key="1">
    <citation type="journal article" date="2022" name="Int. J. Mol. Sci.">
        <title>Draft Genome of Tanacetum Coccineum: Genomic Comparison of Closely Related Tanacetum-Family Plants.</title>
        <authorList>
            <person name="Yamashiro T."/>
            <person name="Shiraishi A."/>
            <person name="Nakayama K."/>
            <person name="Satake H."/>
        </authorList>
    </citation>
    <scope>NUCLEOTIDE SEQUENCE</scope>
</reference>
<feature type="region of interest" description="Disordered" evidence="1">
    <location>
        <begin position="126"/>
        <end position="146"/>
    </location>
</feature>
<dbReference type="Proteomes" id="UP001151760">
    <property type="component" value="Unassembled WGS sequence"/>
</dbReference>
<proteinExistence type="predicted"/>
<keyword evidence="4" id="KW-1185">Reference proteome</keyword>
<feature type="compositionally biased region" description="Polar residues" evidence="1">
    <location>
        <begin position="804"/>
        <end position="820"/>
    </location>
</feature>
<dbReference type="InterPro" id="IPR040256">
    <property type="entry name" value="At4g02000-like"/>
</dbReference>
<feature type="compositionally biased region" description="Low complexity" evidence="1">
    <location>
        <begin position="759"/>
        <end position="780"/>
    </location>
</feature>
<dbReference type="InterPro" id="IPR025558">
    <property type="entry name" value="DUF4283"/>
</dbReference>
<protein>
    <recommendedName>
        <fullName evidence="2">DUF4283 domain-containing protein</fullName>
    </recommendedName>
</protein>
<accession>A0ABQ5H579</accession>
<feature type="compositionally biased region" description="Basic and acidic residues" evidence="1">
    <location>
        <begin position="418"/>
        <end position="429"/>
    </location>
</feature>
<feature type="compositionally biased region" description="Acidic residues" evidence="1">
    <location>
        <begin position="134"/>
        <end position="146"/>
    </location>
</feature>
<dbReference type="PANTHER" id="PTHR31286">
    <property type="entry name" value="GLYCINE-RICH CELL WALL STRUCTURAL PROTEIN 1.8-LIKE"/>
    <property type="match status" value="1"/>
</dbReference>
<gene>
    <name evidence="3" type="ORF">Tco_1057137</name>
</gene>
<feature type="domain" description="DUF4283" evidence="2">
    <location>
        <begin position="579"/>
        <end position="628"/>
    </location>
</feature>
<evidence type="ECO:0000256" key="1">
    <source>
        <dbReference type="SAM" id="MobiDB-lite"/>
    </source>
</evidence>
<evidence type="ECO:0000313" key="4">
    <source>
        <dbReference type="Proteomes" id="UP001151760"/>
    </source>
</evidence>
<organism evidence="3 4">
    <name type="scientific">Tanacetum coccineum</name>
    <dbReference type="NCBI Taxonomy" id="301880"/>
    <lineage>
        <taxon>Eukaryota</taxon>
        <taxon>Viridiplantae</taxon>
        <taxon>Streptophyta</taxon>
        <taxon>Embryophyta</taxon>
        <taxon>Tracheophyta</taxon>
        <taxon>Spermatophyta</taxon>
        <taxon>Magnoliopsida</taxon>
        <taxon>eudicotyledons</taxon>
        <taxon>Gunneridae</taxon>
        <taxon>Pentapetalae</taxon>
        <taxon>asterids</taxon>
        <taxon>campanulids</taxon>
        <taxon>Asterales</taxon>
        <taxon>Asteraceae</taxon>
        <taxon>Asteroideae</taxon>
        <taxon>Anthemideae</taxon>
        <taxon>Anthemidinae</taxon>
        <taxon>Tanacetum</taxon>
    </lineage>
</organism>
<dbReference type="EMBL" id="BQNB010019200">
    <property type="protein sequence ID" value="GJT82795.1"/>
    <property type="molecule type" value="Genomic_DNA"/>
</dbReference>
<evidence type="ECO:0000313" key="3">
    <source>
        <dbReference type="EMBL" id="GJT82795.1"/>
    </source>
</evidence>
<sequence length="820" mass="90547">MEQMTTLRDLVGQVIQKKEEEKRIAEEQAAKDRYWKIPICYDDDEDNTIAITPVLPIEEPDNSLSMGDEHLDTIPATESDEVIKSSVEDLVPIPSESEGIPDKMCDVPLCENTTPLNALNEHSEIVVNSNDDNSSSDDDSPYGEDIEYVDASPPDVEIVSLEVVEIVDPELKEKKKNFRNDILLTIKDDILREKLLNINLLIAKIDALRDNPTPSSEVVIKSTSTFPNLFLEETNTFDNSIPESETFRFNLEEISSGSPTTHSKLSLPDYKLSTSDLNHEEFADELTHIMSLPNLECFKFKVDPDPGNLTSIDLGIRKNVSTTNVNVPLEDDQSSLFTYVVWIFLAFLTYPVVPPYLLSTRNEDTIFDPGISMYHSFMPDVSHRSGTFMKFNDFPDCEDSQVSTRVSHPQLHFGNPEARSRVMSDKGSKDLRYSNPARVNLEEHSSREAVAGVQQSKVSRVSSYPSIVVGDQTFFGIGEGDNVRVSTLAGRSSKNPNHAFPSSITNPEVGSFAAKTGELVRDVVDGVASNDCITSMNGDVITELFGVSLSTPKDIDAFTSDLELGAKFSIPRKVVETGKYGLTRIMMNSKGFFFFKFKSSKGLDDNMENGPWMIRNSPIILKKWSMDTRLCKEELTRILVWVKIHDVPIQVFSEDGLSIIASQLAPRCDECKIFGHVHDHCPKKVSSPPTVVTSNVVTSTVEKTNDGFQTVGKKKKKGKSKSTTGGQFVGPSVKQNVRYEPKATTSAPKKGATNAGNASKSSSMLKTTGTLSKKGKFTTSNPYSALDDESEEDVENVYDEPANLFSNSKTGGSSSFKAAG</sequence>
<comment type="caution">
    <text evidence="3">The sequence shown here is derived from an EMBL/GenBank/DDBJ whole genome shotgun (WGS) entry which is preliminary data.</text>
</comment>
<feature type="compositionally biased region" description="Acidic residues" evidence="1">
    <location>
        <begin position="786"/>
        <end position="798"/>
    </location>
</feature>
<evidence type="ECO:0000259" key="2">
    <source>
        <dbReference type="Pfam" id="PF14111"/>
    </source>
</evidence>